<dbReference type="STRING" id="1801725.A3J00_03885"/>
<reference evidence="2 3" key="1">
    <citation type="journal article" date="2016" name="Nat. Commun.">
        <title>Thousands of microbial genomes shed light on interconnected biogeochemical processes in an aquifer system.</title>
        <authorList>
            <person name="Anantharaman K."/>
            <person name="Brown C.T."/>
            <person name="Hug L.A."/>
            <person name="Sharon I."/>
            <person name="Castelle C.J."/>
            <person name="Probst A.J."/>
            <person name="Thomas B.C."/>
            <person name="Singh A."/>
            <person name="Wilkins M.J."/>
            <person name="Karaoz U."/>
            <person name="Brodie E.L."/>
            <person name="Williams K.H."/>
            <person name="Hubbard S.S."/>
            <person name="Banfield J.F."/>
        </authorList>
    </citation>
    <scope>NUCLEOTIDE SEQUENCE [LARGE SCALE GENOMIC DNA]</scope>
</reference>
<keyword evidence="1" id="KW-1133">Transmembrane helix</keyword>
<dbReference type="AlphaFoldDB" id="A0A1G2EY81"/>
<protein>
    <submittedName>
        <fullName evidence="2">Uncharacterized protein</fullName>
    </submittedName>
</protein>
<proteinExistence type="predicted"/>
<comment type="caution">
    <text evidence="2">The sequence shown here is derived from an EMBL/GenBank/DDBJ whole genome shotgun (WGS) entry which is preliminary data.</text>
</comment>
<keyword evidence="1" id="KW-0812">Transmembrane</keyword>
<feature type="transmembrane region" description="Helical" evidence="1">
    <location>
        <begin position="40"/>
        <end position="59"/>
    </location>
</feature>
<evidence type="ECO:0000256" key="1">
    <source>
        <dbReference type="SAM" id="Phobius"/>
    </source>
</evidence>
<accession>A0A1G2EY81</accession>
<keyword evidence="1" id="KW-0472">Membrane</keyword>
<evidence type="ECO:0000313" key="2">
    <source>
        <dbReference type="EMBL" id="OGZ30759.1"/>
    </source>
</evidence>
<evidence type="ECO:0000313" key="3">
    <source>
        <dbReference type="Proteomes" id="UP000178428"/>
    </source>
</evidence>
<name>A0A1G2EY81_9BACT</name>
<gene>
    <name evidence="2" type="ORF">A3J00_03885</name>
</gene>
<organism evidence="2 3">
    <name type="scientific">Candidatus Niyogibacteria bacterium RIFCSPLOWO2_02_FULL_45_13</name>
    <dbReference type="NCBI Taxonomy" id="1801725"/>
    <lineage>
        <taxon>Bacteria</taxon>
        <taxon>Candidatus Niyogiibacteriota</taxon>
    </lineage>
</organism>
<sequence length="60" mass="7165">MNNKDIKEELNTIAYHTHWTRQNTEWIDYKVGAIKTMVKTIMIVLFVLTILMVVALTHFW</sequence>
<dbReference type="Proteomes" id="UP000178428">
    <property type="component" value="Unassembled WGS sequence"/>
</dbReference>
<dbReference type="EMBL" id="MHMR01000015">
    <property type="protein sequence ID" value="OGZ30759.1"/>
    <property type="molecule type" value="Genomic_DNA"/>
</dbReference>